<dbReference type="RefSeq" id="WP_108211791.1">
    <property type="nucleotide sequence ID" value="NZ_QBKI01000005.1"/>
</dbReference>
<reference evidence="3 4" key="1">
    <citation type="submission" date="2018-04" db="EMBL/GenBank/DDBJ databases">
        <title>Genomic Encyclopedia of Archaeal and Bacterial Type Strains, Phase II (KMG-II): from individual species to whole genera.</title>
        <authorList>
            <person name="Goeker M."/>
        </authorList>
    </citation>
    <scope>NUCLEOTIDE SEQUENCE [LARGE SCALE GENOMIC DNA]</scope>
    <source>
        <strain evidence="3 4">DSM 100162</strain>
    </source>
</reference>
<evidence type="ECO:0000256" key="1">
    <source>
        <dbReference type="SAM" id="Phobius"/>
    </source>
</evidence>
<dbReference type="InterPro" id="IPR003675">
    <property type="entry name" value="Rce1/LyrA-like_dom"/>
</dbReference>
<comment type="caution">
    <text evidence="3">The sequence shown here is derived from an EMBL/GenBank/DDBJ whole genome shotgun (WGS) entry which is preliminary data.</text>
</comment>
<dbReference type="OrthoDB" id="7564474at2"/>
<sequence length="271" mass="30886">MKKQTPLAIWLLGFVLLSLYVHLLPRFFDAGNVSLWSAYWAGFFVLAYLVSRFLLKLQGLGQLGMERQKGWLQNLGIGFVIGLGVYALKYFAFWRLGKFEVAGLLELAFILPMLGQALLAMFFSSILNDITIRGYWYAFFRRRQLLAWYVFAATILYTLDDVWNAGLDPLNLVFSAILGATFAYTVLKTGAIWMSLGLHWGGNMMYRVLYGFDGNGVWQLENVREAPLYDWVSLAVTALMLPAVYFVLKSKYKQEQPTQVEGRGDLPQSYT</sequence>
<dbReference type="AlphaFoldDB" id="A0A2T5YHD7"/>
<keyword evidence="1" id="KW-1133">Transmembrane helix</keyword>
<feature type="transmembrane region" description="Helical" evidence="1">
    <location>
        <begin position="145"/>
        <end position="163"/>
    </location>
</feature>
<proteinExistence type="predicted"/>
<organism evidence="3 4">
    <name type="scientific">Pontibacter mucosus</name>
    <dbReference type="NCBI Taxonomy" id="1649266"/>
    <lineage>
        <taxon>Bacteria</taxon>
        <taxon>Pseudomonadati</taxon>
        <taxon>Bacteroidota</taxon>
        <taxon>Cytophagia</taxon>
        <taxon>Cytophagales</taxon>
        <taxon>Hymenobacteraceae</taxon>
        <taxon>Pontibacter</taxon>
    </lineage>
</organism>
<feature type="transmembrane region" description="Helical" evidence="1">
    <location>
        <begin position="36"/>
        <end position="55"/>
    </location>
</feature>
<feature type="domain" description="CAAX prenyl protease 2/Lysostaphin resistance protein A-like" evidence="2">
    <location>
        <begin position="114"/>
        <end position="205"/>
    </location>
</feature>
<name>A0A2T5YHD7_9BACT</name>
<gene>
    <name evidence="3" type="ORF">C8N40_10515</name>
</gene>
<keyword evidence="1" id="KW-0472">Membrane</keyword>
<feature type="transmembrane region" description="Helical" evidence="1">
    <location>
        <begin position="102"/>
        <end position="124"/>
    </location>
</feature>
<feature type="transmembrane region" description="Helical" evidence="1">
    <location>
        <begin position="7"/>
        <end position="24"/>
    </location>
</feature>
<evidence type="ECO:0000259" key="2">
    <source>
        <dbReference type="Pfam" id="PF02517"/>
    </source>
</evidence>
<dbReference type="GO" id="GO:0080120">
    <property type="term" value="P:CAAX-box protein maturation"/>
    <property type="evidence" value="ECO:0007669"/>
    <property type="project" value="UniProtKB-ARBA"/>
</dbReference>
<dbReference type="EMBL" id="QBKI01000005">
    <property type="protein sequence ID" value="PTX18726.1"/>
    <property type="molecule type" value="Genomic_DNA"/>
</dbReference>
<evidence type="ECO:0000313" key="4">
    <source>
        <dbReference type="Proteomes" id="UP000244225"/>
    </source>
</evidence>
<protein>
    <recommendedName>
        <fullName evidence="2">CAAX prenyl protease 2/Lysostaphin resistance protein A-like domain-containing protein</fullName>
    </recommendedName>
</protein>
<evidence type="ECO:0000313" key="3">
    <source>
        <dbReference type="EMBL" id="PTX18726.1"/>
    </source>
</evidence>
<feature type="transmembrane region" description="Helical" evidence="1">
    <location>
        <begin position="75"/>
        <end position="96"/>
    </location>
</feature>
<accession>A0A2T5YHD7</accession>
<keyword evidence="1" id="KW-0812">Transmembrane</keyword>
<dbReference type="Proteomes" id="UP000244225">
    <property type="component" value="Unassembled WGS sequence"/>
</dbReference>
<dbReference type="GO" id="GO:0004175">
    <property type="term" value="F:endopeptidase activity"/>
    <property type="evidence" value="ECO:0007669"/>
    <property type="project" value="UniProtKB-ARBA"/>
</dbReference>
<feature type="transmembrane region" description="Helical" evidence="1">
    <location>
        <begin position="229"/>
        <end position="248"/>
    </location>
</feature>
<dbReference type="PANTHER" id="PTHR39430:SF1">
    <property type="entry name" value="PROTEASE"/>
    <property type="match status" value="1"/>
</dbReference>
<keyword evidence="4" id="KW-1185">Reference proteome</keyword>
<dbReference type="Pfam" id="PF02517">
    <property type="entry name" value="Rce1-like"/>
    <property type="match status" value="1"/>
</dbReference>
<dbReference type="PANTHER" id="PTHR39430">
    <property type="entry name" value="MEMBRANE-ASSOCIATED PROTEASE-RELATED"/>
    <property type="match status" value="1"/>
</dbReference>